<dbReference type="EMBL" id="SJPV01000018">
    <property type="protein sequence ID" value="TWU31200.1"/>
    <property type="molecule type" value="Genomic_DNA"/>
</dbReference>
<evidence type="ECO:0000259" key="2">
    <source>
        <dbReference type="Pfam" id="PF21027"/>
    </source>
</evidence>
<dbReference type="InterPro" id="IPR011483">
    <property type="entry name" value="Sde182_NH-like"/>
</dbReference>
<dbReference type="Proteomes" id="UP000319143">
    <property type="component" value="Unassembled WGS sequence"/>
</dbReference>
<dbReference type="AlphaFoldDB" id="A0A5C6D2Y7"/>
<name>A0A5C6D2Y7_9BACT</name>
<organism evidence="3 4">
    <name type="scientific">Novipirellula artificiosorum</name>
    <dbReference type="NCBI Taxonomy" id="2528016"/>
    <lineage>
        <taxon>Bacteria</taxon>
        <taxon>Pseudomonadati</taxon>
        <taxon>Planctomycetota</taxon>
        <taxon>Planctomycetia</taxon>
        <taxon>Pirellulales</taxon>
        <taxon>Pirellulaceae</taxon>
        <taxon>Novipirellula</taxon>
    </lineage>
</organism>
<evidence type="ECO:0000259" key="1">
    <source>
        <dbReference type="Pfam" id="PF07632"/>
    </source>
</evidence>
<dbReference type="Pfam" id="PF21027">
    <property type="entry name" value="Sde0182_C"/>
    <property type="match status" value="1"/>
</dbReference>
<keyword evidence="4" id="KW-1185">Reference proteome</keyword>
<gene>
    <name evidence="3" type="ORF">Poly41_63910</name>
</gene>
<dbReference type="OrthoDB" id="231476at2"/>
<dbReference type="InterPro" id="IPR048527">
    <property type="entry name" value="Sde182_C"/>
</dbReference>
<dbReference type="InterPro" id="IPR036452">
    <property type="entry name" value="Ribo_hydro-like"/>
</dbReference>
<accession>A0A5C6D2Y7</accession>
<reference evidence="3 4" key="1">
    <citation type="submission" date="2019-02" db="EMBL/GenBank/DDBJ databases">
        <title>Deep-cultivation of Planctomycetes and their phenomic and genomic characterization uncovers novel biology.</title>
        <authorList>
            <person name="Wiegand S."/>
            <person name="Jogler M."/>
            <person name="Boedeker C."/>
            <person name="Pinto D."/>
            <person name="Vollmers J."/>
            <person name="Rivas-Marin E."/>
            <person name="Kohn T."/>
            <person name="Peeters S.H."/>
            <person name="Heuer A."/>
            <person name="Rast P."/>
            <person name="Oberbeckmann S."/>
            <person name="Bunk B."/>
            <person name="Jeske O."/>
            <person name="Meyerdierks A."/>
            <person name="Storesund J.E."/>
            <person name="Kallscheuer N."/>
            <person name="Luecker S."/>
            <person name="Lage O.M."/>
            <person name="Pohl T."/>
            <person name="Merkel B.J."/>
            <person name="Hornburger P."/>
            <person name="Mueller R.-W."/>
            <person name="Bruemmer F."/>
            <person name="Labrenz M."/>
            <person name="Spormann A.M."/>
            <person name="Op Den Camp H."/>
            <person name="Overmann J."/>
            <person name="Amann R."/>
            <person name="Jetten M.S.M."/>
            <person name="Mascher T."/>
            <person name="Medema M.H."/>
            <person name="Devos D.P."/>
            <person name="Kaster A.-K."/>
            <person name="Ovreas L."/>
            <person name="Rohde M."/>
            <person name="Galperin M.Y."/>
            <person name="Jogler C."/>
        </authorList>
    </citation>
    <scope>NUCLEOTIDE SEQUENCE [LARGE SCALE GENOMIC DNA]</scope>
    <source>
        <strain evidence="3 4">Poly41</strain>
    </source>
</reference>
<evidence type="ECO:0000313" key="4">
    <source>
        <dbReference type="Proteomes" id="UP000319143"/>
    </source>
</evidence>
<feature type="domain" description="Cellulose-binding Sde182 nucleoside hydrolase-like" evidence="1">
    <location>
        <begin position="26"/>
        <end position="303"/>
    </location>
</feature>
<dbReference type="Pfam" id="PF07632">
    <property type="entry name" value="Sde182_NH-like"/>
    <property type="match status" value="1"/>
</dbReference>
<sequence length="489" mass="55077">MNRKLILCVFCILMPVQLTFAVEKTRLIIMADMGNEPDEEQQMMHMLMYSNMFDLEGLVACSGKYLHDGRDGFKGHVHPELFHKLIDGYAKVVGNLEKHAAGWPDPIYLRSIVKAGTAEYGIAAVAEGKSTDASKLVEAAILKNDPRKLYLVGNAGTNTLAQALVDLDKTRSPTQMDVLCKKLVVFENGAQDNSGAWIANKYPEIAWHRSNRQTYCYGGPGTGTNVEGPYTWEPYPRTAEGQGEWSHEHIQANHGELGRLFPDRIFKDWHFIEGGGTIPWTGLANHGLSDPEHLCWGGWSGRFSRSKHKNVWSRHAPEKADEQSYGDFYMFEADSEQEEWTDPVHSETFDNSMVPVWRFRRAMFNDFRGRMDWCVKAFDEANHNPIATVNGDKADDILHLQVSPGQTLSLDASDSSDPDGDALTFRWWVYKEAGTYDGSILITHPNHEKTELSLPTDAGGKEIHVILEVLDKNPEIGMSDYRRVVLEVM</sequence>
<evidence type="ECO:0000313" key="3">
    <source>
        <dbReference type="EMBL" id="TWU31200.1"/>
    </source>
</evidence>
<dbReference type="Gene3D" id="3.90.245.10">
    <property type="entry name" value="Ribonucleoside hydrolase-like"/>
    <property type="match status" value="1"/>
</dbReference>
<feature type="domain" description="Cellulose-binding Sde182 C-terminal" evidence="2">
    <location>
        <begin position="407"/>
        <end position="488"/>
    </location>
</feature>
<dbReference type="GO" id="GO:0016799">
    <property type="term" value="F:hydrolase activity, hydrolyzing N-glycosyl compounds"/>
    <property type="evidence" value="ECO:0007669"/>
    <property type="project" value="InterPro"/>
</dbReference>
<protein>
    <recommendedName>
        <fullName evidence="5">DUF1593 domain-containing protein</fullName>
    </recommendedName>
</protein>
<dbReference type="RefSeq" id="WP_146531079.1">
    <property type="nucleotide sequence ID" value="NZ_SJPV01000018.1"/>
</dbReference>
<comment type="caution">
    <text evidence="3">The sequence shown here is derived from an EMBL/GenBank/DDBJ whole genome shotgun (WGS) entry which is preliminary data.</text>
</comment>
<dbReference type="InterPro" id="IPR013783">
    <property type="entry name" value="Ig-like_fold"/>
</dbReference>
<evidence type="ECO:0008006" key="5">
    <source>
        <dbReference type="Google" id="ProtNLM"/>
    </source>
</evidence>
<dbReference type="Gene3D" id="2.60.40.10">
    <property type="entry name" value="Immunoglobulins"/>
    <property type="match status" value="1"/>
</dbReference>
<proteinExistence type="predicted"/>